<keyword evidence="4 5" id="KW-0539">Nucleus</keyword>
<gene>
    <name evidence="9" type="ORF">RHTO0S_04e01750g</name>
</gene>
<keyword evidence="2 5" id="KW-0238">DNA-binding</keyword>
<dbReference type="GO" id="GO:0030154">
    <property type="term" value="P:cell differentiation"/>
    <property type="evidence" value="ECO:0007669"/>
    <property type="project" value="TreeGrafter"/>
</dbReference>
<proteinExistence type="predicted"/>
<dbReference type="InterPro" id="IPR051000">
    <property type="entry name" value="Homeobox_DNA-bind_prot"/>
</dbReference>
<reference evidence="9" key="1">
    <citation type="journal article" date="2014" name="Genome Announc.">
        <title>Draft genome sequence of Rhodosporidium toruloides CECT1137, an oleaginous yeast of biotechnological interest.</title>
        <authorList>
            <person name="Morin N."/>
            <person name="Calcas X."/>
            <person name="Devillers H."/>
            <person name="Durrens P."/>
            <person name="Sherman D.J."/>
            <person name="Nicaud J.-M."/>
            <person name="Neuveglise C."/>
        </authorList>
    </citation>
    <scope>NUCLEOTIDE SEQUENCE</scope>
    <source>
        <strain evidence="9">CECT1137</strain>
    </source>
</reference>
<keyword evidence="3 5" id="KW-0371">Homeobox</keyword>
<comment type="subcellular location">
    <subcellularLocation>
        <location evidence="1 5 6">Nucleus</location>
    </subcellularLocation>
</comment>
<feature type="compositionally biased region" description="Polar residues" evidence="7">
    <location>
        <begin position="529"/>
        <end position="539"/>
    </location>
</feature>
<evidence type="ECO:0000256" key="6">
    <source>
        <dbReference type="RuleBase" id="RU000682"/>
    </source>
</evidence>
<dbReference type="AlphaFoldDB" id="A0A061ANE2"/>
<protein>
    <submittedName>
        <fullName evidence="9">RHTO0S04e01750g1_1</fullName>
    </submittedName>
</protein>
<dbReference type="InterPro" id="IPR001356">
    <property type="entry name" value="HD"/>
</dbReference>
<feature type="DNA-binding region" description="Homeobox" evidence="5">
    <location>
        <begin position="125"/>
        <end position="184"/>
    </location>
</feature>
<feature type="compositionally biased region" description="Polar residues" evidence="7">
    <location>
        <begin position="67"/>
        <end position="77"/>
    </location>
</feature>
<dbReference type="GO" id="GO:0005634">
    <property type="term" value="C:nucleus"/>
    <property type="evidence" value="ECO:0007669"/>
    <property type="project" value="UniProtKB-SubCell"/>
</dbReference>
<feature type="compositionally biased region" description="Basic and acidic residues" evidence="7">
    <location>
        <begin position="516"/>
        <end position="527"/>
    </location>
</feature>
<evidence type="ECO:0000256" key="1">
    <source>
        <dbReference type="ARBA" id="ARBA00004123"/>
    </source>
</evidence>
<evidence type="ECO:0000256" key="3">
    <source>
        <dbReference type="ARBA" id="ARBA00023155"/>
    </source>
</evidence>
<feature type="compositionally biased region" description="Polar residues" evidence="7">
    <location>
        <begin position="1"/>
        <end position="20"/>
    </location>
</feature>
<dbReference type="EMBL" id="LK052939">
    <property type="protein sequence ID" value="CDR39121.1"/>
    <property type="molecule type" value="Genomic_DNA"/>
</dbReference>
<feature type="region of interest" description="Disordered" evidence="7">
    <location>
        <begin position="352"/>
        <end position="372"/>
    </location>
</feature>
<dbReference type="Pfam" id="PF00046">
    <property type="entry name" value="Homeodomain"/>
    <property type="match status" value="1"/>
</dbReference>
<dbReference type="PANTHER" id="PTHR24324">
    <property type="entry name" value="HOMEOBOX PROTEIN HHEX"/>
    <property type="match status" value="1"/>
</dbReference>
<name>A0A061ANE2_RHOTO</name>
<dbReference type="PROSITE" id="PS50071">
    <property type="entry name" value="HOMEOBOX_2"/>
    <property type="match status" value="1"/>
</dbReference>
<feature type="region of interest" description="Disordered" evidence="7">
    <location>
        <begin position="198"/>
        <end position="257"/>
    </location>
</feature>
<feature type="compositionally biased region" description="Polar residues" evidence="7">
    <location>
        <begin position="466"/>
        <end position="481"/>
    </location>
</feature>
<organism evidence="9">
    <name type="scientific">Rhodotorula toruloides</name>
    <name type="common">Yeast</name>
    <name type="synonym">Rhodosporidium toruloides</name>
    <dbReference type="NCBI Taxonomy" id="5286"/>
    <lineage>
        <taxon>Eukaryota</taxon>
        <taxon>Fungi</taxon>
        <taxon>Dikarya</taxon>
        <taxon>Basidiomycota</taxon>
        <taxon>Pucciniomycotina</taxon>
        <taxon>Microbotryomycetes</taxon>
        <taxon>Sporidiobolales</taxon>
        <taxon>Sporidiobolaceae</taxon>
        <taxon>Rhodotorula</taxon>
    </lineage>
</organism>
<dbReference type="SUPFAM" id="SSF46689">
    <property type="entry name" value="Homeodomain-like"/>
    <property type="match status" value="1"/>
</dbReference>
<evidence type="ECO:0000256" key="5">
    <source>
        <dbReference type="PROSITE-ProRule" id="PRU00108"/>
    </source>
</evidence>
<dbReference type="GO" id="GO:0000978">
    <property type="term" value="F:RNA polymerase II cis-regulatory region sequence-specific DNA binding"/>
    <property type="evidence" value="ECO:0007669"/>
    <property type="project" value="TreeGrafter"/>
</dbReference>
<feature type="domain" description="Homeobox" evidence="8">
    <location>
        <begin position="123"/>
        <end position="183"/>
    </location>
</feature>
<dbReference type="CDD" id="cd00086">
    <property type="entry name" value="homeodomain"/>
    <property type="match status" value="1"/>
</dbReference>
<dbReference type="SMART" id="SM00389">
    <property type="entry name" value="HOX"/>
    <property type="match status" value="1"/>
</dbReference>
<dbReference type="OrthoDB" id="2536417at2759"/>
<dbReference type="Gene3D" id="1.10.10.60">
    <property type="entry name" value="Homeodomain-like"/>
    <property type="match status" value="1"/>
</dbReference>
<accession>A0A061ANE2</accession>
<dbReference type="PROSITE" id="PS00027">
    <property type="entry name" value="HOMEOBOX_1"/>
    <property type="match status" value="1"/>
</dbReference>
<dbReference type="InterPro" id="IPR009057">
    <property type="entry name" value="Homeodomain-like_sf"/>
</dbReference>
<feature type="compositionally biased region" description="Basic residues" evidence="7">
    <location>
        <begin position="229"/>
        <end position="238"/>
    </location>
</feature>
<feature type="compositionally biased region" description="Low complexity" evidence="7">
    <location>
        <begin position="86"/>
        <end position="96"/>
    </location>
</feature>
<evidence type="ECO:0000259" key="8">
    <source>
        <dbReference type="PROSITE" id="PS50071"/>
    </source>
</evidence>
<feature type="region of interest" description="Disordered" evidence="7">
    <location>
        <begin position="1"/>
        <end position="96"/>
    </location>
</feature>
<dbReference type="PANTHER" id="PTHR24324:SF5">
    <property type="entry name" value="HEMATOPOIETICALLY-EXPRESSED HOMEOBOX PROTEIN HHEX"/>
    <property type="match status" value="1"/>
</dbReference>
<dbReference type="GO" id="GO:0000981">
    <property type="term" value="F:DNA-binding transcription factor activity, RNA polymerase II-specific"/>
    <property type="evidence" value="ECO:0007669"/>
    <property type="project" value="InterPro"/>
</dbReference>
<dbReference type="InterPro" id="IPR017970">
    <property type="entry name" value="Homeobox_CS"/>
</dbReference>
<feature type="compositionally biased region" description="Low complexity" evidence="7">
    <location>
        <begin position="33"/>
        <end position="42"/>
    </location>
</feature>
<evidence type="ECO:0000313" key="9">
    <source>
        <dbReference type="EMBL" id="CDR39121.1"/>
    </source>
</evidence>
<evidence type="ECO:0000256" key="2">
    <source>
        <dbReference type="ARBA" id="ARBA00023125"/>
    </source>
</evidence>
<evidence type="ECO:0000256" key="7">
    <source>
        <dbReference type="SAM" id="MobiDB-lite"/>
    </source>
</evidence>
<feature type="region of interest" description="Disordered" evidence="7">
    <location>
        <begin position="427"/>
        <end position="565"/>
    </location>
</feature>
<evidence type="ECO:0000256" key="4">
    <source>
        <dbReference type="ARBA" id="ARBA00023242"/>
    </source>
</evidence>
<sequence length="602" mass="63296">MWQHPQYSWQGSSPAWTPSQPHGHAPSPYTQNSAPRSSYPSDPSYPPHAYFPPAQHGLHFPPIPSATLRQRSTSQDVSYHPYPYRASKPSSSGAAKASTGITFVDTTQQTAAAATGLSGDGLSQCRPKRKRITPEQLVHLTAVFESTDSPTFEQRETLAEQTGMTNREVQIWFQNRRAKVNRQRQALLAKEESAAGTAAITASDESGVVDPAAASKAPAEMMSAGQHQWRFRPKKAAKLSHAPETVPSPLPPQAPAASHIVSAMPPHSFASPYPSPPLAPTAQRPLSLGPLSPPLLTPGAGSSYFTIASPPLTTPGLASPGSGSASSYFSRNDGPYTPSTMSSPSGYFFRLALDSPHSPHGPSETFEPTSPRPAAPEALIHLAPIRSDALFGRLGMASNRSALSRPMHRRSISDSAAQAVLAALATQQAGKATRPAHPVRLPSLRGLLNDDDGSAGATRPPVLASAPTSPVATGSPVSLASSPPDIRLAAATASPSDKPAIPPQRPPLLSRYSTTDIHRKPSLERKPLPSSSPARSGSPTAHRLDSAAVGVADGSEPDTDIRMRNLTPLSGPVGLGMLVAAASEVCEDDERAARLAASSQMR</sequence>